<dbReference type="AlphaFoldDB" id="A0AAN5I326"/>
<gene>
    <name evidence="2" type="ORF">PMAYCL1PPCAC_20412</name>
</gene>
<sequence>LYLARRRTIKSEFLKRLEAVKKCQKGTNQARHFAWVNRENIWEKKRYLQERVRIMRLKDKNKELIKFLEIEGAFPILDLPDELISNIFSILPIKDRLRARVNKRLDEIELESKYELGELHIKEQSMDDTFESTFGSETQIIFFEEQSYSSECIKRIARNASIKKFHIRLTGSGDFHREVYNLIKEF</sequence>
<dbReference type="InterPro" id="IPR001810">
    <property type="entry name" value="F-box_dom"/>
</dbReference>
<feature type="non-terminal residue" evidence="2">
    <location>
        <position position="1"/>
    </location>
</feature>
<proteinExistence type="predicted"/>
<evidence type="ECO:0000313" key="2">
    <source>
        <dbReference type="EMBL" id="GMR50217.1"/>
    </source>
</evidence>
<name>A0AAN5I326_9BILA</name>
<dbReference type="EMBL" id="BTRK01000004">
    <property type="protein sequence ID" value="GMR50217.1"/>
    <property type="molecule type" value="Genomic_DNA"/>
</dbReference>
<dbReference type="PROSITE" id="PS50181">
    <property type="entry name" value="FBOX"/>
    <property type="match status" value="1"/>
</dbReference>
<protein>
    <recommendedName>
        <fullName evidence="1">F-box domain-containing protein</fullName>
    </recommendedName>
</protein>
<dbReference type="CDD" id="cd09917">
    <property type="entry name" value="F-box_SF"/>
    <property type="match status" value="1"/>
</dbReference>
<accession>A0AAN5I326</accession>
<dbReference type="SUPFAM" id="SSF81383">
    <property type="entry name" value="F-box domain"/>
    <property type="match status" value="1"/>
</dbReference>
<feature type="domain" description="F-box" evidence="1">
    <location>
        <begin position="73"/>
        <end position="100"/>
    </location>
</feature>
<dbReference type="Pfam" id="PF00646">
    <property type="entry name" value="F-box"/>
    <property type="match status" value="1"/>
</dbReference>
<dbReference type="Proteomes" id="UP001328107">
    <property type="component" value="Unassembled WGS sequence"/>
</dbReference>
<keyword evidence="3" id="KW-1185">Reference proteome</keyword>
<comment type="caution">
    <text evidence="2">The sequence shown here is derived from an EMBL/GenBank/DDBJ whole genome shotgun (WGS) entry which is preliminary data.</text>
</comment>
<evidence type="ECO:0000313" key="3">
    <source>
        <dbReference type="Proteomes" id="UP001328107"/>
    </source>
</evidence>
<feature type="non-terminal residue" evidence="2">
    <location>
        <position position="186"/>
    </location>
</feature>
<dbReference type="InterPro" id="IPR036047">
    <property type="entry name" value="F-box-like_dom_sf"/>
</dbReference>
<evidence type="ECO:0000259" key="1">
    <source>
        <dbReference type="PROSITE" id="PS50181"/>
    </source>
</evidence>
<reference evidence="3" key="1">
    <citation type="submission" date="2022-10" db="EMBL/GenBank/DDBJ databases">
        <title>Genome assembly of Pristionchus species.</title>
        <authorList>
            <person name="Yoshida K."/>
            <person name="Sommer R.J."/>
        </authorList>
    </citation>
    <scope>NUCLEOTIDE SEQUENCE [LARGE SCALE GENOMIC DNA]</scope>
    <source>
        <strain evidence="3">RS5460</strain>
    </source>
</reference>
<organism evidence="2 3">
    <name type="scientific">Pristionchus mayeri</name>
    <dbReference type="NCBI Taxonomy" id="1317129"/>
    <lineage>
        <taxon>Eukaryota</taxon>
        <taxon>Metazoa</taxon>
        <taxon>Ecdysozoa</taxon>
        <taxon>Nematoda</taxon>
        <taxon>Chromadorea</taxon>
        <taxon>Rhabditida</taxon>
        <taxon>Rhabditina</taxon>
        <taxon>Diplogasteromorpha</taxon>
        <taxon>Diplogasteroidea</taxon>
        <taxon>Neodiplogasteridae</taxon>
        <taxon>Pristionchus</taxon>
    </lineage>
</organism>